<keyword evidence="2" id="KW-1185">Reference proteome</keyword>
<proteinExistence type="predicted"/>
<dbReference type="eggNOG" id="KOG0255">
    <property type="taxonomic scope" value="Eukaryota"/>
</dbReference>
<dbReference type="EMBL" id="KK852939">
    <property type="protein sequence ID" value="KDR13550.1"/>
    <property type="molecule type" value="Genomic_DNA"/>
</dbReference>
<dbReference type="InParanoid" id="A0A067QUJ8"/>
<protein>
    <submittedName>
        <fullName evidence="1">Uncharacterized protein</fullName>
    </submittedName>
</protein>
<dbReference type="AlphaFoldDB" id="A0A067QUJ8"/>
<dbReference type="Proteomes" id="UP000027135">
    <property type="component" value="Unassembled WGS sequence"/>
</dbReference>
<dbReference type="STRING" id="136037.A0A067QUJ8"/>
<evidence type="ECO:0000313" key="1">
    <source>
        <dbReference type="EMBL" id="KDR13550.1"/>
    </source>
</evidence>
<sequence>MVDSIKDMAKEMESVQTVMPLLADRMSVNADECVSALGEFGWWQLRAILLVALVKVPSAWQMASILFTAPSPGEFWCARPNKLLSWNTEQWREYIHPNTSAMDS</sequence>
<accession>A0A067QUJ8</accession>
<gene>
    <name evidence="1" type="ORF">L798_12622</name>
</gene>
<organism evidence="1 2">
    <name type="scientific">Zootermopsis nevadensis</name>
    <name type="common">Dampwood termite</name>
    <dbReference type="NCBI Taxonomy" id="136037"/>
    <lineage>
        <taxon>Eukaryota</taxon>
        <taxon>Metazoa</taxon>
        <taxon>Ecdysozoa</taxon>
        <taxon>Arthropoda</taxon>
        <taxon>Hexapoda</taxon>
        <taxon>Insecta</taxon>
        <taxon>Pterygota</taxon>
        <taxon>Neoptera</taxon>
        <taxon>Polyneoptera</taxon>
        <taxon>Dictyoptera</taxon>
        <taxon>Blattodea</taxon>
        <taxon>Blattoidea</taxon>
        <taxon>Termitoidae</taxon>
        <taxon>Termopsidae</taxon>
        <taxon>Zootermopsis</taxon>
    </lineage>
</organism>
<reference evidence="1 2" key="1">
    <citation type="journal article" date="2014" name="Nat. Commun.">
        <title>Molecular traces of alternative social organization in a termite genome.</title>
        <authorList>
            <person name="Terrapon N."/>
            <person name="Li C."/>
            <person name="Robertson H.M."/>
            <person name="Ji L."/>
            <person name="Meng X."/>
            <person name="Booth W."/>
            <person name="Chen Z."/>
            <person name="Childers C.P."/>
            <person name="Glastad K.M."/>
            <person name="Gokhale K."/>
            <person name="Gowin J."/>
            <person name="Gronenberg W."/>
            <person name="Hermansen R.A."/>
            <person name="Hu H."/>
            <person name="Hunt B.G."/>
            <person name="Huylmans A.K."/>
            <person name="Khalil S.M."/>
            <person name="Mitchell R.D."/>
            <person name="Munoz-Torres M.C."/>
            <person name="Mustard J.A."/>
            <person name="Pan H."/>
            <person name="Reese J.T."/>
            <person name="Scharf M.E."/>
            <person name="Sun F."/>
            <person name="Vogel H."/>
            <person name="Xiao J."/>
            <person name="Yang W."/>
            <person name="Yang Z."/>
            <person name="Yang Z."/>
            <person name="Zhou J."/>
            <person name="Zhu J."/>
            <person name="Brent C.S."/>
            <person name="Elsik C.G."/>
            <person name="Goodisman M.A."/>
            <person name="Liberles D.A."/>
            <person name="Roe R.M."/>
            <person name="Vargo E.L."/>
            <person name="Vilcinskas A."/>
            <person name="Wang J."/>
            <person name="Bornberg-Bauer E."/>
            <person name="Korb J."/>
            <person name="Zhang G."/>
            <person name="Liebig J."/>
        </authorList>
    </citation>
    <scope>NUCLEOTIDE SEQUENCE [LARGE SCALE GENOMIC DNA]</scope>
    <source>
        <tissue evidence="1">Whole organism</tissue>
    </source>
</reference>
<name>A0A067QUJ8_ZOONE</name>
<evidence type="ECO:0000313" key="2">
    <source>
        <dbReference type="Proteomes" id="UP000027135"/>
    </source>
</evidence>